<dbReference type="SMR" id="A0A8T3AAL6"/>
<sequence>MNGNRQIEVHYINTGFPYTIPESFMDLFEGLSYNQADMFLSEGLQDQGNSYWPMMHANLYKYGFSGSIGNSYYNFSQLYELNEYAPRLDGGRRVWENPLPSSNVELPHLVPDGSDGVELTANTNTEERIRVNNNASSPQQYIWQDSIDPDRMTYEELLDLGESVGSQSRGLSQERISSLPVTKYKCSFFSRKKKQSERCVICQMNYKRRDRQMTLPCKHVYHSGCVSRWLSINKACPVCFAEVPNDNKPMQ</sequence>
<dbReference type="EMBL" id="JAGYWB010000018">
    <property type="protein sequence ID" value="KAI0493123.1"/>
    <property type="molecule type" value="Genomic_DNA"/>
</dbReference>
<keyword evidence="1" id="KW-0862">Zinc</keyword>
<organism evidence="3 4">
    <name type="scientific">Dendrobium nobile</name>
    <name type="common">Orchid</name>
    <dbReference type="NCBI Taxonomy" id="94219"/>
    <lineage>
        <taxon>Eukaryota</taxon>
        <taxon>Viridiplantae</taxon>
        <taxon>Streptophyta</taxon>
        <taxon>Embryophyta</taxon>
        <taxon>Tracheophyta</taxon>
        <taxon>Spermatophyta</taxon>
        <taxon>Magnoliopsida</taxon>
        <taxon>Liliopsida</taxon>
        <taxon>Asparagales</taxon>
        <taxon>Orchidaceae</taxon>
        <taxon>Epidendroideae</taxon>
        <taxon>Malaxideae</taxon>
        <taxon>Dendrobiinae</taxon>
        <taxon>Dendrobium</taxon>
    </lineage>
</organism>
<comment type="caution">
    <text evidence="3">The sequence shown here is derived from an EMBL/GenBank/DDBJ whole genome shotgun (WGS) entry which is preliminary data.</text>
</comment>
<reference evidence="3" key="1">
    <citation type="journal article" date="2022" name="Front. Genet.">
        <title>Chromosome-Scale Assembly of the Dendrobium nobile Genome Provides Insights Into the Molecular Mechanism of the Biosynthesis of the Medicinal Active Ingredient of Dendrobium.</title>
        <authorList>
            <person name="Xu Q."/>
            <person name="Niu S.-C."/>
            <person name="Li K.-L."/>
            <person name="Zheng P.-J."/>
            <person name="Zhang X.-J."/>
            <person name="Jia Y."/>
            <person name="Liu Y."/>
            <person name="Niu Y.-X."/>
            <person name="Yu L.-H."/>
            <person name="Chen D.-F."/>
            <person name="Zhang G.-Q."/>
        </authorList>
    </citation>
    <scope>NUCLEOTIDE SEQUENCE</scope>
    <source>
        <tissue evidence="3">Leaf</tissue>
    </source>
</reference>
<dbReference type="GO" id="GO:0004842">
    <property type="term" value="F:ubiquitin-protein transferase activity"/>
    <property type="evidence" value="ECO:0007669"/>
    <property type="project" value="InterPro"/>
</dbReference>
<evidence type="ECO:0000313" key="4">
    <source>
        <dbReference type="Proteomes" id="UP000829196"/>
    </source>
</evidence>
<dbReference type="Proteomes" id="UP000829196">
    <property type="component" value="Unassembled WGS sequence"/>
</dbReference>
<dbReference type="InterPro" id="IPR013083">
    <property type="entry name" value="Znf_RING/FYVE/PHD"/>
</dbReference>
<dbReference type="GO" id="GO:0046621">
    <property type="term" value="P:negative regulation of organ growth"/>
    <property type="evidence" value="ECO:0007669"/>
    <property type="project" value="InterPro"/>
</dbReference>
<dbReference type="GO" id="GO:0008270">
    <property type="term" value="F:zinc ion binding"/>
    <property type="evidence" value="ECO:0007669"/>
    <property type="project" value="UniProtKB-KW"/>
</dbReference>
<evidence type="ECO:0000259" key="2">
    <source>
        <dbReference type="PROSITE" id="PS50089"/>
    </source>
</evidence>
<dbReference type="AlphaFoldDB" id="A0A8T3AAL6"/>
<gene>
    <name evidence="3" type="ORF">KFK09_027399</name>
</gene>
<dbReference type="OrthoDB" id="9984778at2759"/>
<dbReference type="Pfam" id="PF13639">
    <property type="entry name" value="zf-RING_2"/>
    <property type="match status" value="1"/>
</dbReference>
<dbReference type="PANTHER" id="PTHR46400:SF5">
    <property type="entry name" value="RING-TYPE DOMAIN-CONTAINING PROTEIN"/>
    <property type="match status" value="1"/>
</dbReference>
<accession>A0A8T3AAL6</accession>
<dbReference type="GO" id="GO:0016567">
    <property type="term" value="P:protein ubiquitination"/>
    <property type="evidence" value="ECO:0007669"/>
    <property type="project" value="InterPro"/>
</dbReference>
<evidence type="ECO:0000313" key="3">
    <source>
        <dbReference type="EMBL" id="KAI0493123.1"/>
    </source>
</evidence>
<keyword evidence="1" id="KW-0863">Zinc-finger</keyword>
<dbReference type="InterPro" id="IPR033276">
    <property type="entry name" value="BB"/>
</dbReference>
<dbReference type="PROSITE" id="PS50089">
    <property type="entry name" value="ZF_RING_2"/>
    <property type="match status" value="1"/>
</dbReference>
<evidence type="ECO:0000256" key="1">
    <source>
        <dbReference type="PROSITE-ProRule" id="PRU00175"/>
    </source>
</evidence>
<feature type="domain" description="RING-type" evidence="2">
    <location>
        <begin position="199"/>
        <end position="239"/>
    </location>
</feature>
<dbReference type="FunFam" id="3.30.40.10:FF:000226">
    <property type="entry name" value="E3 ubiquitin ligase BIG BROTHER"/>
    <property type="match status" value="1"/>
</dbReference>
<proteinExistence type="predicted"/>
<dbReference type="Gene3D" id="3.30.40.10">
    <property type="entry name" value="Zinc/RING finger domain, C3HC4 (zinc finger)"/>
    <property type="match status" value="1"/>
</dbReference>
<dbReference type="GO" id="GO:0031624">
    <property type="term" value="F:ubiquitin conjugating enzyme binding"/>
    <property type="evidence" value="ECO:0007669"/>
    <property type="project" value="TreeGrafter"/>
</dbReference>
<dbReference type="PANTHER" id="PTHR46400">
    <property type="entry name" value="RING/U-BOX SUPERFAMILY PROTEIN"/>
    <property type="match status" value="1"/>
</dbReference>
<protein>
    <recommendedName>
        <fullName evidence="2">RING-type domain-containing protein</fullName>
    </recommendedName>
</protein>
<keyword evidence="4" id="KW-1185">Reference proteome</keyword>
<name>A0A8T3AAL6_DENNO</name>
<keyword evidence="1" id="KW-0479">Metal-binding</keyword>
<dbReference type="SUPFAM" id="SSF57850">
    <property type="entry name" value="RING/U-box"/>
    <property type="match status" value="1"/>
</dbReference>
<dbReference type="SMART" id="SM00184">
    <property type="entry name" value="RING"/>
    <property type="match status" value="1"/>
</dbReference>
<dbReference type="InterPro" id="IPR001841">
    <property type="entry name" value="Znf_RING"/>
</dbReference>